<dbReference type="InterPro" id="IPR003200">
    <property type="entry name" value="Nict_dMeBzImd_PRibTrfase"/>
</dbReference>
<dbReference type="Pfam" id="PF02277">
    <property type="entry name" value="DBI_PRT"/>
    <property type="match status" value="1"/>
</dbReference>
<evidence type="ECO:0000256" key="7">
    <source>
        <dbReference type="ARBA" id="ARBA00022679"/>
    </source>
</evidence>
<name>A0ABW2R9N7_9BURK</name>
<evidence type="ECO:0000256" key="8">
    <source>
        <dbReference type="ARBA" id="ARBA00030686"/>
    </source>
</evidence>
<comment type="similarity">
    <text evidence="2">Belongs to the CobT family.</text>
</comment>
<dbReference type="Gene3D" id="1.10.1610.10">
    <property type="match status" value="1"/>
</dbReference>
<comment type="pathway">
    <text evidence="1">Nucleoside biosynthesis; alpha-ribazole biosynthesis; alpha-ribazole from 5,6-dimethylbenzimidazole: step 1/2.</text>
</comment>
<evidence type="ECO:0000256" key="1">
    <source>
        <dbReference type="ARBA" id="ARBA00005049"/>
    </source>
</evidence>
<sequence>MKAPPNGPDHGLAAALPPTLPSGLHLPTVLPASPSGQPNRPEWGRMANLANRIGAVLRKDSLRRPGLVQPQLLVFAADHGIADEGVSRFGQEATRHRVEALVQGNTDVNRMARDAGVALTVVDAGISVPLTPAPATEAGAPLLSRKIAYGTRNMVLRSAMSTEQTIAAMRAGMDVVRHLPGNAVLVAETGVANTSSAILMLSRLCGVPLADACGHHPDLNDEMARHKLEKLFAAATRHRKAVRPFEVLITMGGFELAMMAGAMIQAASEGRLVVVDGFVAGAAALVARGLVPAVSDYLVYSHLSVDPGHRLLMIHLQDRPLLDMELRLGQGAGALLAWPLILAAEQLGQTGT</sequence>
<dbReference type="SUPFAM" id="SSF52733">
    <property type="entry name" value="Nicotinate mononucleotide:5,6-dimethylbenzimidazole phosphoribosyltransferase (CobT)"/>
    <property type="match status" value="1"/>
</dbReference>
<dbReference type="Proteomes" id="UP001596495">
    <property type="component" value="Unassembled WGS sequence"/>
</dbReference>
<evidence type="ECO:0000256" key="4">
    <source>
        <dbReference type="ARBA" id="ARBA00015486"/>
    </source>
</evidence>
<evidence type="ECO:0000256" key="9">
    <source>
        <dbReference type="ARBA" id="ARBA00047340"/>
    </source>
</evidence>
<accession>A0ABW2R9N7</accession>
<dbReference type="PANTHER" id="PTHR43463:SF1">
    <property type="entry name" value="NICOTINATE-NUCLEOTIDE--DIMETHYLBENZIMIDAZOLE PHOSPHORIBOSYLTRANSFERASE"/>
    <property type="match status" value="1"/>
</dbReference>
<gene>
    <name evidence="10" type="ORF">ACFQNJ_09785</name>
</gene>
<dbReference type="GO" id="GO:0008939">
    <property type="term" value="F:nicotinate-nucleotide-dimethylbenzimidazole phosphoribosyltransferase activity"/>
    <property type="evidence" value="ECO:0007669"/>
    <property type="project" value="UniProtKB-EC"/>
</dbReference>
<keyword evidence="5" id="KW-0169">Cobalamin biosynthesis</keyword>
<reference evidence="11" key="1">
    <citation type="journal article" date="2019" name="Int. J. Syst. Evol. Microbiol.">
        <title>The Global Catalogue of Microorganisms (GCM) 10K type strain sequencing project: providing services to taxonomists for standard genome sequencing and annotation.</title>
        <authorList>
            <consortium name="The Broad Institute Genomics Platform"/>
            <consortium name="The Broad Institute Genome Sequencing Center for Infectious Disease"/>
            <person name="Wu L."/>
            <person name="Ma J."/>
        </authorList>
    </citation>
    <scope>NUCLEOTIDE SEQUENCE [LARGE SCALE GENOMIC DNA]</scope>
    <source>
        <strain evidence="11">CCUG 54518</strain>
    </source>
</reference>
<dbReference type="InterPro" id="IPR036087">
    <property type="entry name" value="Nict_dMeBzImd_PRibTrfase_sf"/>
</dbReference>
<protein>
    <recommendedName>
        <fullName evidence="4">Nicotinate-nucleotide--dimethylbenzimidazole phosphoribosyltransferase</fullName>
        <ecNumber evidence="3">2.4.2.21</ecNumber>
    </recommendedName>
    <alternativeName>
        <fullName evidence="8">N(1)-alpha-phosphoribosyltransferase</fullName>
    </alternativeName>
</protein>
<comment type="catalytic activity">
    <reaction evidence="9">
        <text>5,6-dimethylbenzimidazole + nicotinate beta-D-ribonucleotide = alpha-ribazole 5'-phosphate + nicotinate + H(+)</text>
        <dbReference type="Rhea" id="RHEA:11196"/>
        <dbReference type="ChEBI" id="CHEBI:15378"/>
        <dbReference type="ChEBI" id="CHEBI:15890"/>
        <dbReference type="ChEBI" id="CHEBI:32544"/>
        <dbReference type="ChEBI" id="CHEBI:57502"/>
        <dbReference type="ChEBI" id="CHEBI:57918"/>
        <dbReference type="EC" id="2.4.2.21"/>
    </reaction>
</comment>
<dbReference type="CDD" id="cd02439">
    <property type="entry name" value="DMB-PRT_CobT"/>
    <property type="match status" value="1"/>
</dbReference>
<evidence type="ECO:0000256" key="3">
    <source>
        <dbReference type="ARBA" id="ARBA00011991"/>
    </source>
</evidence>
<keyword evidence="6 10" id="KW-0328">Glycosyltransferase</keyword>
<keyword evidence="11" id="KW-1185">Reference proteome</keyword>
<keyword evidence="7 10" id="KW-0808">Transferase</keyword>
<evidence type="ECO:0000256" key="6">
    <source>
        <dbReference type="ARBA" id="ARBA00022676"/>
    </source>
</evidence>
<comment type="caution">
    <text evidence="10">The sequence shown here is derived from an EMBL/GenBank/DDBJ whole genome shotgun (WGS) entry which is preliminary data.</text>
</comment>
<evidence type="ECO:0000313" key="10">
    <source>
        <dbReference type="EMBL" id="MFC7434802.1"/>
    </source>
</evidence>
<evidence type="ECO:0000313" key="11">
    <source>
        <dbReference type="Proteomes" id="UP001596495"/>
    </source>
</evidence>
<organism evidence="10 11">
    <name type="scientific">Hydrogenophaga bisanensis</name>
    <dbReference type="NCBI Taxonomy" id="439611"/>
    <lineage>
        <taxon>Bacteria</taxon>
        <taxon>Pseudomonadati</taxon>
        <taxon>Pseudomonadota</taxon>
        <taxon>Betaproteobacteria</taxon>
        <taxon>Burkholderiales</taxon>
        <taxon>Comamonadaceae</taxon>
        <taxon>Hydrogenophaga</taxon>
    </lineage>
</organism>
<dbReference type="Gene3D" id="3.40.50.10210">
    <property type="match status" value="1"/>
</dbReference>
<dbReference type="RefSeq" id="WP_382256570.1">
    <property type="nucleotide sequence ID" value="NZ_JBHTBX010000005.1"/>
</dbReference>
<dbReference type="PANTHER" id="PTHR43463">
    <property type="entry name" value="NICOTINATE-NUCLEOTIDE--DIMETHYLBENZIMIDAZOLE PHOSPHORIBOSYLTRANSFERASE"/>
    <property type="match status" value="1"/>
</dbReference>
<evidence type="ECO:0000256" key="5">
    <source>
        <dbReference type="ARBA" id="ARBA00022573"/>
    </source>
</evidence>
<dbReference type="EMBL" id="JBHTBX010000005">
    <property type="protein sequence ID" value="MFC7434802.1"/>
    <property type="molecule type" value="Genomic_DNA"/>
</dbReference>
<evidence type="ECO:0000256" key="2">
    <source>
        <dbReference type="ARBA" id="ARBA00007110"/>
    </source>
</evidence>
<dbReference type="InterPro" id="IPR023195">
    <property type="entry name" value="Nict_dMeBzImd_PRibTrfase_N"/>
</dbReference>
<proteinExistence type="inferred from homology"/>
<dbReference type="EC" id="2.4.2.21" evidence="3"/>